<dbReference type="Proteomes" id="UP000070444">
    <property type="component" value="Unassembled WGS sequence"/>
</dbReference>
<dbReference type="OrthoDB" id="75724at2759"/>
<keyword evidence="3" id="KW-1185">Reference proteome</keyword>
<dbReference type="SUPFAM" id="SSF52087">
    <property type="entry name" value="CRAL/TRIO domain"/>
    <property type="match status" value="1"/>
</dbReference>
<gene>
    <name evidence="2" type="ORF">CONCODRAFT_78867</name>
</gene>
<dbReference type="Gene3D" id="3.40.525.10">
    <property type="entry name" value="CRAL-TRIO lipid binding domain"/>
    <property type="match status" value="1"/>
</dbReference>
<organism evidence="2 3">
    <name type="scientific">Conidiobolus coronatus (strain ATCC 28846 / CBS 209.66 / NRRL 28638)</name>
    <name type="common">Delacroixia coronata</name>
    <dbReference type="NCBI Taxonomy" id="796925"/>
    <lineage>
        <taxon>Eukaryota</taxon>
        <taxon>Fungi</taxon>
        <taxon>Fungi incertae sedis</taxon>
        <taxon>Zoopagomycota</taxon>
        <taxon>Entomophthoromycotina</taxon>
        <taxon>Entomophthoromycetes</taxon>
        <taxon>Entomophthorales</taxon>
        <taxon>Ancylistaceae</taxon>
        <taxon>Conidiobolus</taxon>
    </lineage>
</organism>
<evidence type="ECO:0000313" key="3">
    <source>
        <dbReference type="Proteomes" id="UP000070444"/>
    </source>
</evidence>
<dbReference type="InterPro" id="IPR036865">
    <property type="entry name" value="CRAL-TRIO_dom_sf"/>
</dbReference>
<dbReference type="EMBL" id="KQ964503">
    <property type="protein sequence ID" value="KXN70393.1"/>
    <property type="molecule type" value="Genomic_DNA"/>
</dbReference>
<dbReference type="PROSITE" id="PS50191">
    <property type="entry name" value="CRAL_TRIO"/>
    <property type="match status" value="1"/>
</dbReference>
<name>A0A137P5W3_CONC2</name>
<dbReference type="PANTHER" id="PTHR45824">
    <property type="entry name" value="GH16843P"/>
    <property type="match status" value="1"/>
</dbReference>
<dbReference type="SUPFAM" id="SSF46938">
    <property type="entry name" value="CRAL/TRIO N-terminal domain"/>
    <property type="match status" value="1"/>
</dbReference>
<dbReference type="GO" id="GO:0008526">
    <property type="term" value="F:phosphatidylinositol transfer activity"/>
    <property type="evidence" value="ECO:0007669"/>
    <property type="project" value="TreeGrafter"/>
</dbReference>
<dbReference type="AlphaFoldDB" id="A0A137P5W3"/>
<dbReference type="Pfam" id="PF00650">
    <property type="entry name" value="CRAL_TRIO"/>
    <property type="match status" value="1"/>
</dbReference>
<dbReference type="Pfam" id="PF03765">
    <property type="entry name" value="CRAL_TRIO_N"/>
    <property type="match status" value="1"/>
</dbReference>
<evidence type="ECO:0000313" key="2">
    <source>
        <dbReference type="EMBL" id="KXN70393.1"/>
    </source>
</evidence>
<reference evidence="2 3" key="1">
    <citation type="journal article" date="2015" name="Genome Biol. Evol.">
        <title>Phylogenomic analyses indicate that early fungi evolved digesting cell walls of algal ancestors of land plants.</title>
        <authorList>
            <person name="Chang Y."/>
            <person name="Wang S."/>
            <person name="Sekimoto S."/>
            <person name="Aerts A.L."/>
            <person name="Choi C."/>
            <person name="Clum A."/>
            <person name="LaButti K.M."/>
            <person name="Lindquist E.A."/>
            <person name="Yee Ngan C."/>
            <person name="Ohm R.A."/>
            <person name="Salamov A.A."/>
            <person name="Grigoriev I.V."/>
            <person name="Spatafora J.W."/>
            <person name="Berbee M.L."/>
        </authorList>
    </citation>
    <scope>NUCLEOTIDE SEQUENCE [LARGE SCALE GENOMIC DNA]</scope>
    <source>
        <strain evidence="2 3">NRRL 28638</strain>
    </source>
</reference>
<accession>A0A137P5W3</accession>
<proteinExistence type="predicted"/>
<evidence type="ECO:0000259" key="1">
    <source>
        <dbReference type="PROSITE" id="PS50191"/>
    </source>
</evidence>
<dbReference type="PANTHER" id="PTHR45824:SF29">
    <property type="entry name" value="GH16843P"/>
    <property type="match status" value="1"/>
</dbReference>
<dbReference type="InterPro" id="IPR011074">
    <property type="entry name" value="CRAL/TRIO_N_dom"/>
</dbReference>
<dbReference type="CDD" id="cd00170">
    <property type="entry name" value="SEC14"/>
    <property type="match status" value="1"/>
</dbReference>
<protein>
    <submittedName>
        <fullName evidence="2">CRAL/TRIO domain-containing protein</fullName>
    </submittedName>
</protein>
<dbReference type="InterPro" id="IPR052578">
    <property type="entry name" value="PI_Transfer_CRAL-TRIO"/>
</dbReference>
<dbReference type="SMART" id="SM01100">
    <property type="entry name" value="CRAL_TRIO_N"/>
    <property type="match status" value="1"/>
</dbReference>
<sequence>MVDVMNPENIPYLISDQQTPTTVMADPLTEAQQEMLLKFKERLPSLINPDVTAHDDAAFCDDPCLKRYLRATKWNLEHSVKRLEATLKWRREFQPHKITLDSMMTEGATGKLHINGFDMQNHPILHLVPCKENTNDSEGHLKHVVFNLESAIKLLPVGVEKFVILVDLRNISARNIVSIGDAKAVNDVLSSHYVERVKSIFLCEAPWIFSGFFRVVSPLLDPVTKEKINFVNIKHIKQETVPSGYAKLSNYIDLKYIYKDFGGDNPFTFVKESYFNQLRTVLENAVDPKQ</sequence>
<dbReference type="SMART" id="SM00516">
    <property type="entry name" value="SEC14"/>
    <property type="match status" value="1"/>
</dbReference>
<dbReference type="InterPro" id="IPR001251">
    <property type="entry name" value="CRAL-TRIO_dom"/>
</dbReference>
<feature type="domain" description="CRAL-TRIO" evidence="1">
    <location>
        <begin position="100"/>
        <end position="269"/>
    </location>
</feature>
<dbReference type="InterPro" id="IPR036273">
    <property type="entry name" value="CRAL/TRIO_N_dom_sf"/>
</dbReference>